<dbReference type="Proteomes" id="UP000095552">
    <property type="component" value="Unassembled WGS sequence"/>
</dbReference>
<sequence>MIYNISFSKPTTHFLTFEVVIDSAKANLLIQLPNWRPGRYQIQNFAKRIKNMAAFDANGSPIAISKEDKSSWRLSNEAGDVTISYDYFAFAMDAGNSWLDDEQVYLNFINCCIYDPERLNDPCEVRLTLPESYKIASGLMSISENTLYSPSFYQLVDSPLFASATLRQVNYTSNNSHFHLWIQGEHPKSDEELISDFKAFTDLQIEVMGEFPCPEYHFLFQCLPYKHYHGVEHWNSTVITIGPAAALSERSLYKEFLGVSSHELFHTWNVIRLRPEEMTPYDFQNENYHTTGFVTEGVTTYYGDLFLARSGVFSLSEYLGELNKLLKRHYENEGRNTYSVAESSFDLWLNGYEKGIPGRKVSIYNEGALAATILDLLIRDKFDNQKSLDDVMHLMWRRHGKTFSGYSFDDYKVAAEEVFEASLDTYFMEIVCGTSPYETYLNKLLPKFGLSFEIHQSEQIEERYFGFRLSENTIIDIASGSLAEGLLSIGDKIQSINGSESTDVPNQPELTLIINRFGREMHIQLQRDIHEYFSIYQVKEIERMDTSQRERMKGWLEACIQ</sequence>
<feature type="domain" description="PDZ" evidence="1">
    <location>
        <begin position="451"/>
        <end position="529"/>
    </location>
</feature>
<dbReference type="InterPro" id="IPR001478">
    <property type="entry name" value="PDZ"/>
</dbReference>
<dbReference type="PROSITE" id="PS50106">
    <property type="entry name" value="PDZ"/>
    <property type="match status" value="1"/>
</dbReference>
<evidence type="ECO:0000313" key="3">
    <source>
        <dbReference type="Proteomes" id="UP000095552"/>
    </source>
</evidence>
<organism evidence="2 3">
    <name type="scientific">Roseivirga misakiensis</name>
    <dbReference type="NCBI Taxonomy" id="1563681"/>
    <lineage>
        <taxon>Bacteria</taxon>
        <taxon>Pseudomonadati</taxon>
        <taxon>Bacteroidota</taxon>
        <taxon>Cytophagia</taxon>
        <taxon>Cytophagales</taxon>
        <taxon>Roseivirgaceae</taxon>
        <taxon>Roseivirga</taxon>
    </lineage>
</organism>
<accession>A0A1E5T486</accession>
<comment type="caution">
    <text evidence="2">The sequence shown here is derived from an EMBL/GenBank/DDBJ whole genome shotgun (WGS) entry which is preliminary data.</text>
</comment>
<proteinExistence type="predicted"/>
<dbReference type="Pfam" id="PF05299">
    <property type="entry name" value="Peptidase_M61"/>
    <property type="match status" value="1"/>
</dbReference>
<dbReference type="Gene3D" id="1.10.390.10">
    <property type="entry name" value="Neutral Protease Domain 2"/>
    <property type="match status" value="1"/>
</dbReference>
<evidence type="ECO:0000259" key="1">
    <source>
        <dbReference type="PROSITE" id="PS50106"/>
    </source>
</evidence>
<keyword evidence="3" id="KW-1185">Reference proteome</keyword>
<dbReference type="AlphaFoldDB" id="A0A1E5T486"/>
<protein>
    <recommendedName>
        <fullName evidence="1">PDZ domain-containing protein</fullName>
    </recommendedName>
</protein>
<dbReference type="Gene3D" id="2.60.40.3650">
    <property type="match status" value="1"/>
</dbReference>
<gene>
    <name evidence="2" type="ORF">BFP71_00500</name>
</gene>
<dbReference type="Pfam" id="PF17899">
    <property type="entry name" value="Peptidase_M61_N"/>
    <property type="match status" value="1"/>
</dbReference>
<dbReference type="InterPro" id="IPR027268">
    <property type="entry name" value="Peptidase_M4/M1_CTD_sf"/>
</dbReference>
<dbReference type="InterPro" id="IPR040756">
    <property type="entry name" value="Peptidase_M61_N"/>
</dbReference>
<evidence type="ECO:0000313" key="2">
    <source>
        <dbReference type="EMBL" id="OEK06194.1"/>
    </source>
</evidence>
<name>A0A1E5T486_9BACT</name>
<dbReference type="EMBL" id="MDGQ01000003">
    <property type="protein sequence ID" value="OEK06194.1"/>
    <property type="molecule type" value="Genomic_DNA"/>
</dbReference>
<dbReference type="InterPro" id="IPR036034">
    <property type="entry name" value="PDZ_sf"/>
</dbReference>
<dbReference type="PIRSF" id="PIRSF016493">
    <property type="entry name" value="Glycyl_aminpptds"/>
    <property type="match status" value="1"/>
</dbReference>
<dbReference type="InterPro" id="IPR024191">
    <property type="entry name" value="Peptidase_M61"/>
</dbReference>
<dbReference type="RefSeq" id="WP_069833506.1">
    <property type="nucleotide sequence ID" value="NZ_MDGQ01000003.1"/>
</dbReference>
<dbReference type="STRING" id="1563681.BFP71_00500"/>
<dbReference type="SUPFAM" id="SSF55486">
    <property type="entry name" value="Metalloproteases ('zincins'), catalytic domain"/>
    <property type="match status" value="1"/>
</dbReference>
<dbReference type="SUPFAM" id="SSF50156">
    <property type="entry name" value="PDZ domain-like"/>
    <property type="match status" value="1"/>
</dbReference>
<dbReference type="InterPro" id="IPR007963">
    <property type="entry name" value="Peptidase_M61_catalytic"/>
</dbReference>
<reference evidence="2 3" key="1">
    <citation type="submission" date="2016-08" db="EMBL/GenBank/DDBJ databases">
        <title>Draft genome of Fabibacter sp. strain SK-8.</title>
        <authorList>
            <person name="Wong S.-K."/>
            <person name="Hamasaki K."/>
            <person name="Yoshizawa S."/>
        </authorList>
    </citation>
    <scope>NUCLEOTIDE SEQUENCE [LARGE SCALE GENOMIC DNA]</scope>
    <source>
        <strain evidence="2 3">SK-8</strain>
    </source>
</reference>
<dbReference type="OrthoDB" id="9778516at2"/>